<evidence type="ECO:0000313" key="1">
    <source>
        <dbReference type="EMBL" id="TMS17336.1"/>
    </source>
</evidence>
<gene>
    <name evidence="1" type="ORF">E3U43_001405</name>
</gene>
<name>A0ACD3RCY3_LARCR</name>
<protein>
    <submittedName>
        <fullName evidence="1">Uncharacterized protein</fullName>
    </submittedName>
</protein>
<keyword evidence="2" id="KW-1185">Reference proteome</keyword>
<proteinExistence type="predicted"/>
<reference evidence="1" key="1">
    <citation type="submission" date="2018-11" db="EMBL/GenBank/DDBJ databases">
        <title>The sequence and de novo assembly of Larimichthys crocea genome using PacBio and Hi-C technologies.</title>
        <authorList>
            <person name="Xu P."/>
            <person name="Chen B."/>
            <person name="Zhou Z."/>
            <person name="Ke Q."/>
            <person name="Wu Y."/>
            <person name="Bai H."/>
            <person name="Pu F."/>
        </authorList>
    </citation>
    <scope>NUCLEOTIDE SEQUENCE</scope>
    <source>
        <tissue evidence="1">Muscle</tissue>
    </source>
</reference>
<organism evidence="1 2">
    <name type="scientific">Larimichthys crocea</name>
    <name type="common">Large yellow croaker</name>
    <name type="synonym">Pseudosciaena crocea</name>
    <dbReference type="NCBI Taxonomy" id="215358"/>
    <lineage>
        <taxon>Eukaryota</taxon>
        <taxon>Metazoa</taxon>
        <taxon>Chordata</taxon>
        <taxon>Craniata</taxon>
        <taxon>Vertebrata</taxon>
        <taxon>Euteleostomi</taxon>
        <taxon>Actinopterygii</taxon>
        <taxon>Neopterygii</taxon>
        <taxon>Teleostei</taxon>
        <taxon>Neoteleostei</taxon>
        <taxon>Acanthomorphata</taxon>
        <taxon>Eupercaria</taxon>
        <taxon>Sciaenidae</taxon>
        <taxon>Larimichthys</taxon>
    </lineage>
</organism>
<accession>A0ACD3RCY3</accession>
<sequence>METPLDRNIGDSEVTPQANGYVIVVIAIIAGTMTVILVIFVTALVRCRQTPRHKVVQKGKQSGEWVSPNQENRQIKKKKKRKKRSPKSLLLNFVTIDESKPDDPTHEHVNGTLDLPVELEEQTMGKYNWATTPTTFKPDSPDLAKHYKSASPQPTFQIKPETPVAPKKHHVIQELPLDNTFVVGCDSLSKCSSTSSDPYSVSECSCQGGFKTAGQITTRQNLNQTPEQSFNSPPPICPHKEACQLGKITSVNTQRRVTFHLPDGSQESCSDSGLGDPEPSSTASTTQPLPLSFPQEEYYEQTSPNSRTEGDGNSDPESTIEVNLQKALAEASETCTQECLILGHSDSCWMPPALAQFQGPGSNSPTSAPTTTTINTMPSFGFQQSFARGAKANMSSMGVMDGRHTLGRSVPKKDELDKGVNRPQFYNTLDRHCSSKKEDPVKVIPLASFSSPGQQTTGGGSSSFLHEHQL</sequence>
<comment type="caution">
    <text evidence="1">The sequence shown here is derived from an EMBL/GenBank/DDBJ whole genome shotgun (WGS) entry which is preliminary data.</text>
</comment>
<dbReference type="Proteomes" id="UP000793456">
    <property type="component" value="Chromosome VII"/>
</dbReference>
<evidence type="ECO:0000313" key="2">
    <source>
        <dbReference type="Proteomes" id="UP000793456"/>
    </source>
</evidence>
<dbReference type="EMBL" id="CM011680">
    <property type="protein sequence ID" value="TMS17336.1"/>
    <property type="molecule type" value="Genomic_DNA"/>
</dbReference>